<evidence type="ECO:0000313" key="13">
    <source>
        <dbReference type="Proteomes" id="UP000233524"/>
    </source>
</evidence>
<evidence type="ECO:0000256" key="6">
    <source>
        <dbReference type="ARBA" id="ARBA00022958"/>
    </source>
</evidence>
<evidence type="ECO:0000256" key="10">
    <source>
        <dbReference type="PIRNR" id="PIRNR002450"/>
    </source>
</evidence>
<dbReference type="AlphaFoldDB" id="A0A2N3NCP0"/>
<feature type="compositionally biased region" description="Acidic residues" evidence="11">
    <location>
        <begin position="293"/>
        <end position="305"/>
    </location>
</feature>
<dbReference type="EMBL" id="NLAX01000008">
    <property type="protein sequence ID" value="PKS10183.1"/>
    <property type="molecule type" value="Genomic_DNA"/>
</dbReference>
<keyword evidence="8 10" id="KW-0406">Ion transport</keyword>
<keyword evidence="6 10" id="KW-0630">Potassium</keyword>
<dbReference type="InterPro" id="IPR051143">
    <property type="entry name" value="TrkH_K-transport"/>
</dbReference>
<feature type="transmembrane region" description="Helical" evidence="10">
    <location>
        <begin position="463"/>
        <end position="486"/>
    </location>
</feature>
<feature type="transmembrane region" description="Helical" evidence="10">
    <location>
        <begin position="662"/>
        <end position="679"/>
    </location>
</feature>
<dbReference type="FunCoup" id="A0A2N3NCP0">
    <property type="interactions" value="15"/>
</dbReference>
<dbReference type="GO" id="GO:0005886">
    <property type="term" value="C:plasma membrane"/>
    <property type="evidence" value="ECO:0007669"/>
    <property type="project" value="InterPro"/>
</dbReference>
<organism evidence="12 13">
    <name type="scientific">Lomentospora prolificans</name>
    <dbReference type="NCBI Taxonomy" id="41688"/>
    <lineage>
        <taxon>Eukaryota</taxon>
        <taxon>Fungi</taxon>
        <taxon>Dikarya</taxon>
        <taxon>Ascomycota</taxon>
        <taxon>Pezizomycotina</taxon>
        <taxon>Sordariomycetes</taxon>
        <taxon>Hypocreomycetidae</taxon>
        <taxon>Microascales</taxon>
        <taxon>Microascaceae</taxon>
        <taxon>Lomentospora</taxon>
    </lineage>
</organism>
<keyword evidence="3 10" id="KW-0813">Transport</keyword>
<dbReference type="NCBIfam" id="TIGR00934">
    <property type="entry name" value="2a38euk"/>
    <property type="match status" value="1"/>
</dbReference>
<dbReference type="Pfam" id="PF02386">
    <property type="entry name" value="TrkH"/>
    <property type="match status" value="1"/>
</dbReference>
<accession>A0A2N3NCP0</accession>
<gene>
    <name evidence="12" type="ORF">jhhlp_001933</name>
</gene>
<feature type="compositionally biased region" description="Basic and acidic residues" evidence="11">
    <location>
        <begin position="266"/>
        <end position="280"/>
    </location>
</feature>
<evidence type="ECO:0000256" key="8">
    <source>
        <dbReference type="ARBA" id="ARBA00023065"/>
    </source>
</evidence>
<keyword evidence="13" id="KW-1185">Reference proteome</keyword>
<evidence type="ECO:0000256" key="1">
    <source>
        <dbReference type="ARBA" id="ARBA00004141"/>
    </source>
</evidence>
<dbReference type="GO" id="GO:0140107">
    <property type="term" value="F:high-affinity potassium ion transmembrane transporter activity"/>
    <property type="evidence" value="ECO:0007669"/>
    <property type="project" value="TreeGrafter"/>
</dbReference>
<comment type="caution">
    <text evidence="12">The sequence shown here is derived from an EMBL/GenBank/DDBJ whole genome shotgun (WGS) entry which is preliminary data.</text>
</comment>
<feature type="compositionally biased region" description="Polar residues" evidence="11">
    <location>
        <begin position="205"/>
        <end position="223"/>
    </location>
</feature>
<dbReference type="InterPro" id="IPR015958">
    <property type="entry name" value="Trk1_fungi"/>
</dbReference>
<feature type="transmembrane region" description="Helical" evidence="10">
    <location>
        <begin position="722"/>
        <end position="738"/>
    </location>
</feature>
<comment type="subcellular location">
    <subcellularLocation>
        <location evidence="1">Membrane</location>
        <topology evidence="1">Multi-pass membrane protein</topology>
    </subcellularLocation>
</comment>
<dbReference type="PANTHER" id="PTHR31064">
    <property type="entry name" value="POTASSIUM TRANSPORT PROTEIN DDB_G0292412-RELATED"/>
    <property type="match status" value="1"/>
</dbReference>
<dbReference type="InParanoid" id="A0A2N3NCP0"/>
<evidence type="ECO:0000256" key="7">
    <source>
        <dbReference type="ARBA" id="ARBA00022989"/>
    </source>
</evidence>
<name>A0A2N3NCP0_9PEZI</name>
<dbReference type="InterPro" id="IPR004773">
    <property type="entry name" value="K/Na_transp_Trk1/HKT1"/>
</dbReference>
<dbReference type="PIRSF" id="PIRSF002450">
    <property type="entry name" value="K+_transpter_TRK"/>
    <property type="match status" value="1"/>
</dbReference>
<dbReference type="GO" id="GO:1990573">
    <property type="term" value="P:potassium ion import across plasma membrane"/>
    <property type="evidence" value="ECO:0007669"/>
    <property type="project" value="TreeGrafter"/>
</dbReference>
<feature type="region of interest" description="Disordered" evidence="11">
    <location>
        <begin position="127"/>
        <end position="153"/>
    </location>
</feature>
<keyword evidence="4 10" id="KW-0633">Potassium transport</keyword>
<dbReference type="OrthoDB" id="9999863at2759"/>
<feature type="compositionally biased region" description="Basic and acidic residues" evidence="11">
    <location>
        <begin position="140"/>
        <end position="151"/>
    </location>
</feature>
<feature type="transmembrane region" description="Helical" evidence="10">
    <location>
        <begin position="90"/>
        <end position="115"/>
    </location>
</feature>
<proteinExistence type="inferred from homology"/>
<feature type="transmembrane region" description="Helical" evidence="10">
    <location>
        <begin position="535"/>
        <end position="559"/>
    </location>
</feature>
<feature type="region of interest" description="Disordered" evidence="11">
    <location>
        <begin position="266"/>
        <end position="359"/>
    </location>
</feature>
<keyword evidence="5 10" id="KW-0812">Transmembrane</keyword>
<sequence length="936" mass="105017">MQILHSLGSFLWAQIKAIKPSFIGKDPHFNFISAHYFWIIGMSIFASILIFGTANGQLPYVDALFFASGANTQAGLNTVDLNKLNTFQQIVMYIFPMISCPITLHGSVVFLRLYWFEKRLQNHVRDARTRRGTLSRSKSRGGDPSRLEKGVNGRKITILRGTGKRIANDGSLLGPKEPITTNTPGGPSDDSPVFSTKIFDRDSDSTVGNNQATDNEVVSPATHSHSISFAPMVTRSDGVGQDVTKFPQPLDDENLAALERQKFTRDSEILRIPNPRDAERGIGPTRLEIGENTPDEDDECGDDKDEVDKANKNAPKNPKKNTNNENSQQLSDSLRRRNPVITIEEPDRGQAARRNDERTVMEDLADEARAIGNTFGPLRFRKPRFFQSKDKVHHVDSDESDTSQSSGNKFLRKISLPFRAKDTEEAPYLSWTPTTGRNSQFPGLTLEQREELGGIEYRSLRTLALLLVVYFWGFQIFGLVCMLPYIHAKQQYGVVVDEAGVSRTWWSFYTSNSAFMDLGLTLTPDSMISFRKSTFVMMIFWLLIIAGNTGFPVFLRFMIWALSRIVPRGTGLWEELMFLLDHPRRCFTLLFPSSATWWLFLILVVLNVIDLVFFLILDLHNPVVEDLPWNVRIADGLFQAAATRTAGFSCFPINLLHPGVQTLYLIMMYISVFPIAISIRGTNVYEERSLGIYGNGDEDDGWGKSTMNYIGTHLRRQLSFDLWFVFLALFILAISEGGKLQRKEFNMFDILFEVVSAYGTVGLSMGYHTVDASLCSQFSTVGKLVIIAAQIRGRHRGLPYGLDRAILLPSESRFAKEAAEPVPGLPRMNTAVSTGSTTALSRRITASTRPRTIERPSTNIIAQILHPGPTLPPRIDRRLSAETVPRPHHPQDLPMRRAATVTVSDEEEDPDLHHPVMRARTYAGTGVRTRRASMGT</sequence>
<feature type="region of interest" description="Disordered" evidence="11">
    <location>
        <begin position="167"/>
        <end position="223"/>
    </location>
</feature>
<evidence type="ECO:0000256" key="4">
    <source>
        <dbReference type="ARBA" id="ARBA00022538"/>
    </source>
</evidence>
<dbReference type="InterPro" id="IPR003445">
    <property type="entry name" value="Cat_transpt"/>
</dbReference>
<dbReference type="GO" id="GO:0030007">
    <property type="term" value="P:intracellular potassium ion homeostasis"/>
    <property type="evidence" value="ECO:0007669"/>
    <property type="project" value="UniProtKB-UniRule"/>
</dbReference>
<feature type="region of interest" description="Disordered" evidence="11">
    <location>
        <begin position="819"/>
        <end position="850"/>
    </location>
</feature>
<keyword evidence="7 10" id="KW-1133">Transmembrane helix</keyword>
<comment type="similarity">
    <text evidence="2 10">Belongs to the TrkH potassium transport family.</text>
</comment>
<dbReference type="Proteomes" id="UP000233524">
    <property type="component" value="Unassembled WGS sequence"/>
</dbReference>
<feature type="transmembrane region" description="Helical" evidence="10">
    <location>
        <begin position="35"/>
        <end position="54"/>
    </location>
</feature>
<feature type="compositionally biased region" description="Basic residues" evidence="11">
    <location>
        <begin position="130"/>
        <end position="139"/>
    </location>
</feature>
<reference evidence="12 13" key="1">
    <citation type="journal article" date="2017" name="G3 (Bethesda)">
        <title>First Draft Genome Sequence of the Pathogenic Fungus Lomentospora prolificans (Formerly Scedosporium prolificans).</title>
        <authorList>
            <person name="Luo R."/>
            <person name="Zimin A."/>
            <person name="Workman R."/>
            <person name="Fan Y."/>
            <person name="Pertea G."/>
            <person name="Grossman N."/>
            <person name="Wear M.P."/>
            <person name="Jia B."/>
            <person name="Miller H."/>
            <person name="Casadevall A."/>
            <person name="Timp W."/>
            <person name="Zhang S.X."/>
            <person name="Salzberg S.L."/>
        </authorList>
    </citation>
    <scope>NUCLEOTIDE SEQUENCE [LARGE SCALE GENOMIC DNA]</scope>
    <source>
        <strain evidence="12 13">JHH-5317</strain>
    </source>
</reference>
<feature type="compositionally biased region" description="Low complexity" evidence="11">
    <location>
        <begin position="312"/>
        <end position="326"/>
    </location>
</feature>
<protein>
    <recommendedName>
        <fullName evidence="10">Potassium transport protein</fullName>
    </recommendedName>
</protein>
<evidence type="ECO:0000256" key="11">
    <source>
        <dbReference type="SAM" id="MobiDB-lite"/>
    </source>
</evidence>
<feature type="compositionally biased region" description="Basic and acidic residues" evidence="11">
    <location>
        <begin position="345"/>
        <end position="359"/>
    </location>
</feature>
<evidence type="ECO:0000256" key="5">
    <source>
        <dbReference type="ARBA" id="ARBA00022692"/>
    </source>
</evidence>
<evidence type="ECO:0000256" key="2">
    <source>
        <dbReference type="ARBA" id="ARBA00009137"/>
    </source>
</evidence>
<dbReference type="PANTHER" id="PTHR31064:SF30">
    <property type="entry name" value="HIGH-AFFINITY POTASSIUM TRANSPORT PROTEIN-RELATED"/>
    <property type="match status" value="1"/>
</dbReference>
<dbReference type="VEuPathDB" id="FungiDB:jhhlp_001933"/>
<keyword evidence="9 10" id="KW-0472">Membrane</keyword>
<dbReference type="STRING" id="41688.A0A2N3NCP0"/>
<feature type="transmembrane region" description="Helical" evidence="10">
    <location>
        <begin position="597"/>
        <end position="617"/>
    </location>
</feature>
<evidence type="ECO:0000256" key="9">
    <source>
        <dbReference type="ARBA" id="ARBA00023136"/>
    </source>
</evidence>
<evidence type="ECO:0000313" key="12">
    <source>
        <dbReference type="EMBL" id="PKS10183.1"/>
    </source>
</evidence>
<evidence type="ECO:0000256" key="3">
    <source>
        <dbReference type="ARBA" id="ARBA00022448"/>
    </source>
</evidence>
<feature type="compositionally biased region" description="Polar residues" evidence="11">
    <location>
        <begin position="830"/>
        <end position="850"/>
    </location>
</feature>